<keyword evidence="6" id="KW-0597">Phosphoprotein</keyword>
<keyword evidence="5" id="KW-0678">Repressor</keyword>
<evidence type="ECO:0000313" key="20">
    <source>
        <dbReference type="EMBL" id="NXS16819.1"/>
    </source>
</evidence>
<keyword evidence="11" id="KW-0539">Nucleus</keyword>
<dbReference type="SMART" id="SM01369">
    <property type="entry name" value="Rb_C"/>
    <property type="match status" value="1"/>
</dbReference>
<dbReference type="EMBL" id="VYZQ01016319">
    <property type="protein sequence ID" value="NXS16819.1"/>
    <property type="molecule type" value="Genomic_DNA"/>
</dbReference>
<keyword evidence="7" id="KW-0156">Chromatin regulator</keyword>
<feature type="domain" description="Retinoblastoma-associated protein N-terminal" evidence="17">
    <location>
        <begin position="8"/>
        <end position="144"/>
    </location>
</feature>
<dbReference type="Proteomes" id="UP000537747">
    <property type="component" value="Unassembled WGS sequence"/>
</dbReference>
<evidence type="ECO:0000256" key="5">
    <source>
        <dbReference type="ARBA" id="ARBA00022491"/>
    </source>
</evidence>
<evidence type="ECO:0000256" key="15">
    <source>
        <dbReference type="SAM" id="MobiDB-lite"/>
    </source>
</evidence>
<dbReference type="AlphaFoldDB" id="A0A7L2S5G1"/>
<evidence type="ECO:0000256" key="2">
    <source>
        <dbReference type="ARBA" id="ARBA00004496"/>
    </source>
</evidence>
<dbReference type="GO" id="GO:0005737">
    <property type="term" value="C:cytoplasm"/>
    <property type="evidence" value="ECO:0007669"/>
    <property type="project" value="UniProtKB-SubCell"/>
</dbReference>
<dbReference type="GO" id="GO:0031175">
    <property type="term" value="P:neuron projection development"/>
    <property type="evidence" value="ECO:0007669"/>
    <property type="project" value="TreeGrafter"/>
</dbReference>
<keyword evidence="8" id="KW-0805">Transcription regulation</keyword>
<keyword evidence="4" id="KW-0963">Cytoplasm</keyword>
<evidence type="ECO:0000256" key="6">
    <source>
        <dbReference type="ARBA" id="ARBA00022553"/>
    </source>
</evidence>
<dbReference type="GO" id="GO:0006325">
    <property type="term" value="P:chromatin organization"/>
    <property type="evidence" value="ECO:0007669"/>
    <property type="project" value="UniProtKB-KW"/>
</dbReference>
<comment type="similarity">
    <text evidence="3">Belongs to the retinoblastoma protein (RB) family.</text>
</comment>
<reference evidence="20 21" key="1">
    <citation type="submission" date="2019-09" db="EMBL/GenBank/DDBJ databases">
        <title>Bird 10,000 Genomes (B10K) Project - Family phase.</title>
        <authorList>
            <person name="Zhang G."/>
        </authorList>
    </citation>
    <scope>NUCLEOTIDE SEQUENCE [LARGE SCALE GENOMIC DNA]</scope>
    <source>
        <strain evidence="20">B10K-DU-002-82</strain>
    </source>
</reference>
<dbReference type="Gene3D" id="6.10.140.1380">
    <property type="match status" value="1"/>
</dbReference>
<dbReference type="InterPro" id="IPR002720">
    <property type="entry name" value="RB_A"/>
</dbReference>
<evidence type="ECO:0000256" key="10">
    <source>
        <dbReference type="ARBA" id="ARBA00023163"/>
    </source>
</evidence>
<dbReference type="FunFam" id="1.10.472.10:FF:000039">
    <property type="entry name" value="RB transcriptional corepressor 1"/>
    <property type="match status" value="1"/>
</dbReference>
<dbReference type="GO" id="GO:0048667">
    <property type="term" value="P:cell morphogenesis involved in neuron differentiation"/>
    <property type="evidence" value="ECO:0007669"/>
    <property type="project" value="TreeGrafter"/>
</dbReference>
<protein>
    <recommendedName>
        <fullName evidence="13">Retinoblastoma-associated protein</fullName>
    </recommendedName>
    <alternativeName>
        <fullName evidence="14">pRb</fullName>
    </alternativeName>
</protein>
<dbReference type="FunFam" id="1.10.472.140:FF:000002">
    <property type="entry name" value="RB transcriptional corepressor 1"/>
    <property type="match status" value="1"/>
</dbReference>
<organism evidence="20 21">
    <name type="scientific">Mystacornis crossleyi</name>
    <dbReference type="NCBI Taxonomy" id="98133"/>
    <lineage>
        <taxon>Eukaryota</taxon>
        <taxon>Metazoa</taxon>
        <taxon>Chordata</taxon>
        <taxon>Craniata</taxon>
        <taxon>Vertebrata</taxon>
        <taxon>Euteleostomi</taxon>
        <taxon>Archelosauria</taxon>
        <taxon>Archosauria</taxon>
        <taxon>Dinosauria</taxon>
        <taxon>Saurischia</taxon>
        <taxon>Theropoda</taxon>
        <taxon>Coelurosauria</taxon>
        <taxon>Aves</taxon>
        <taxon>Neognathae</taxon>
        <taxon>Neoaves</taxon>
        <taxon>Telluraves</taxon>
        <taxon>Australaves</taxon>
        <taxon>Passeriformes</taxon>
        <taxon>Sylvioidea</taxon>
        <taxon>Timaliidae</taxon>
        <taxon>Mystacornis</taxon>
    </lineage>
</organism>
<dbReference type="CDD" id="cd20599">
    <property type="entry name" value="CYCLIN_RB"/>
    <property type="match status" value="1"/>
</dbReference>
<evidence type="ECO:0000256" key="12">
    <source>
        <dbReference type="ARBA" id="ARBA00023306"/>
    </source>
</evidence>
<dbReference type="SUPFAM" id="SSF47954">
    <property type="entry name" value="Cyclin-like"/>
    <property type="match status" value="2"/>
</dbReference>
<dbReference type="GO" id="GO:0000785">
    <property type="term" value="C:chromatin"/>
    <property type="evidence" value="ECO:0007669"/>
    <property type="project" value="TreeGrafter"/>
</dbReference>
<evidence type="ECO:0000256" key="7">
    <source>
        <dbReference type="ARBA" id="ARBA00022853"/>
    </source>
</evidence>
<dbReference type="PANTHER" id="PTHR13742:SF36">
    <property type="entry name" value="RETINOBLASTOMA-ASSOCIATED PROTEIN"/>
    <property type="match status" value="1"/>
</dbReference>
<evidence type="ECO:0000256" key="3">
    <source>
        <dbReference type="ARBA" id="ARBA00009475"/>
    </source>
</evidence>
<evidence type="ECO:0000256" key="1">
    <source>
        <dbReference type="ARBA" id="ARBA00004123"/>
    </source>
</evidence>
<feature type="domain" description="Retinoblastoma-associated protein C-terminal" evidence="19">
    <location>
        <begin position="694"/>
        <end position="855"/>
    </location>
</feature>
<evidence type="ECO:0000256" key="8">
    <source>
        <dbReference type="ARBA" id="ARBA00023015"/>
    </source>
</evidence>
<feature type="region of interest" description="Disordered" evidence="15">
    <location>
        <begin position="537"/>
        <end position="565"/>
    </location>
</feature>
<dbReference type="Gene3D" id="1.10.472.10">
    <property type="entry name" value="Cyclin-like"/>
    <property type="match status" value="2"/>
</dbReference>
<dbReference type="FunFam" id="1.10.472.10:FF:000033">
    <property type="entry name" value="retinoblastoma-associated protein isoform X1"/>
    <property type="match status" value="1"/>
</dbReference>
<feature type="non-terminal residue" evidence="20">
    <location>
        <position position="1"/>
    </location>
</feature>
<feature type="region of interest" description="Disordered" evidence="15">
    <location>
        <begin position="162"/>
        <end position="182"/>
    </location>
</feature>
<accession>A0A7L2S5G1</accession>
<feature type="region of interest" description="Disordered" evidence="15">
    <location>
        <begin position="811"/>
        <end position="856"/>
    </location>
</feature>
<evidence type="ECO:0000259" key="17">
    <source>
        <dbReference type="SMART" id="SM01367"/>
    </source>
</evidence>
<dbReference type="GO" id="GO:0006357">
    <property type="term" value="P:regulation of transcription by RNA polymerase II"/>
    <property type="evidence" value="ECO:0007669"/>
    <property type="project" value="InterPro"/>
</dbReference>
<evidence type="ECO:0000259" key="18">
    <source>
        <dbReference type="SMART" id="SM01368"/>
    </source>
</evidence>
<dbReference type="Pfam" id="PF08934">
    <property type="entry name" value="Rb_C"/>
    <property type="match status" value="1"/>
</dbReference>
<dbReference type="InterPro" id="IPR028309">
    <property type="entry name" value="RB_fam"/>
</dbReference>
<comment type="subcellular location">
    <subcellularLocation>
        <location evidence="2">Cytoplasm</location>
    </subcellularLocation>
    <subcellularLocation>
        <location evidence="1">Nucleus</location>
    </subcellularLocation>
</comment>
<dbReference type="InterPro" id="IPR024599">
    <property type="entry name" value="RB_N"/>
</dbReference>
<dbReference type="SMART" id="SM01368">
    <property type="entry name" value="RB_A"/>
    <property type="match status" value="1"/>
</dbReference>
<sequence length="856" mass="97990">ACNKKKKETWGVCIFIVAVDLDEVTFTFTELLKSINISVCTFFQFLKEVDVNMDTVSTKVDSTVSRLKKKYDVLFALYHKFERYYQCKVFLFPYRISAELSSVLVLKNYWITFLLAKGKVLQVEDDLVISFQLLLCVLDYFIKLSPPAMLKEPYKSSVSAVTVNGSARTPRRGQNRSSRTAKQLDTDTKIIEILCKEHDCNLDEVKNVYFTSFIPFLNSAGIVASSGLPEVEVILKQYDELYLKNKDIDARLFLNHDETLQPDVTACSQLERTPLKNNPDEEINIILPQTPVRAAMNNIQQLIMILNSATDKPSDTLIMYFNNCTVNPKDGILKRVESFDHIFKKKFAEAVGQGWAEIGSQVGIWRYKLGVRLYYRVMESMLKSVILGQVLITSFLFSKLLNDNIFHTSLLACAVEVVMATYGRNASQSDSTSAETDLSFPWILNVFDLKAFDFYKVIESFIRAEPSLTREMIKHLEHCEHRIMESLAWQSGSPLFDLIKQSKEREGQTDQPEPTATLNMPLQHNHTAADLYLSPVKSPKKKASGPPPSATSTPDVQPAVIPQTQKPQKSTSLSLFYKKVYLLAYRRLHILFLHLLSEHPDLEPLIWTLFQHTLQNEYELMRDRHLDQIMMCSMYGICKVKNVDLRFKIIVSAYKELCNTNQETFKRVLIREEQYDSIIVFYNLVFMQKLKTNILQYASNRPPTLSPIPHIPRSPYQFSNSPRRVPAGNNIYISPLKSPYKFSDGFQSPTKMTPRSRILVSIGESFGTSEKFQKINQMLCNSECQLKRSAEVGAAAPKPLKRLRFDIEGQDEADGSKHLPQESKFQQKLAEMTSTRTRMQKQKLNDVNDTSASEEK</sequence>
<dbReference type="Pfam" id="PF01858">
    <property type="entry name" value="RB_A"/>
    <property type="match status" value="1"/>
</dbReference>
<keyword evidence="21" id="KW-1185">Reference proteome</keyword>
<dbReference type="InterPro" id="IPR036915">
    <property type="entry name" value="Cyclin-like_sf"/>
</dbReference>
<keyword evidence="9" id="KW-0238">DNA-binding</keyword>
<feature type="domain" description="Retinoblastoma-associated protein A-box" evidence="18">
    <location>
        <begin position="290"/>
        <end position="499"/>
    </location>
</feature>
<dbReference type="PANTHER" id="PTHR13742">
    <property type="entry name" value="RETINOBLASTOMA-ASSOCIATED PROTEIN RB -RELATED"/>
    <property type="match status" value="1"/>
</dbReference>
<evidence type="ECO:0000313" key="21">
    <source>
        <dbReference type="Proteomes" id="UP000537747"/>
    </source>
</evidence>
<evidence type="ECO:0000256" key="4">
    <source>
        <dbReference type="ARBA" id="ARBA00022490"/>
    </source>
</evidence>
<evidence type="ECO:0000259" key="16">
    <source>
        <dbReference type="SMART" id="SM00385"/>
    </source>
</evidence>
<feature type="compositionally biased region" description="Polar residues" evidence="15">
    <location>
        <begin position="845"/>
        <end position="856"/>
    </location>
</feature>
<comment type="caution">
    <text evidence="20">The sequence shown here is derived from an EMBL/GenBank/DDBJ whole genome shotgun (WGS) entry which is preliminary data.</text>
</comment>
<feature type="domain" description="Cyclin-like" evidence="16">
    <location>
        <begin position="586"/>
        <end position="687"/>
    </location>
</feature>
<proteinExistence type="inferred from homology"/>
<dbReference type="Pfam" id="PF01857">
    <property type="entry name" value="RB_B"/>
    <property type="match status" value="1"/>
</dbReference>
<name>A0A7L2S5G1_9PASS</name>
<dbReference type="GO" id="GO:0000977">
    <property type="term" value="F:RNA polymerase II transcription regulatory region sequence-specific DNA binding"/>
    <property type="evidence" value="ECO:0007669"/>
    <property type="project" value="TreeGrafter"/>
</dbReference>
<dbReference type="GO" id="GO:0035189">
    <property type="term" value="C:Rb-E2F complex"/>
    <property type="evidence" value="ECO:0007669"/>
    <property type="project" value="TreeGrafter"/>
</dbReference>
<dbReference type="GO" id="GO:2000134">
    <property type="term" value="P:negative regulation of G1/S transition of mitotic cell cycle"/>
    <property type="evidence" value="ECO:0007669"/>
    <property type="project" value="TreeGrafter"/>
</dbReference>
<gene>
    <name evidence="20" type="primary">Rb1</name>
    <name evidence="20" type="ORF">MYSCRO_R01816</name>
</gene>
<keyword evidence="12" id="KW-0131">Cell cycle</keyword>
<dbReference type="InterPro" id="IPR002719">
    <property type="entry name" value="RB_B"/>
</dbReference>
<evidence type="ECO:0000259" key="19">
    <source>
        <dbReference type="SMART" id="SM01369"/>
    </source>
</evidence>
<dbReference type="InterPro" id="IPR013763">
    <property type="entry name" value="Cyclin-like_dom"/>
</dbReference>
<dbReference type="Pfam" id="PF11934">
    <property type="entry name" value="DUF3452"/>
    <property type="match status" value="1"/>
</dbReference>
<dbReference type="InterPro" id="IPR015030">
    <property type="entry name" value="RB_C"/>
</dbReference>
<dbReference type="SMART" id="SM00385">
    <property type="entry name" value="CYCLIN"/>
    <property type="match status" value="1"/>
</dbReference>
<dbReference type="OrthoDB" id="844594at2759"/>
<evidence type="ECO:0000256" key="14">
    <source>
        <dbReference type="ARBA" id="ARBA00081114"/>
    </source>
</evidence>
<feature type="non-terminal residue" evidence="20">
    <location>
        <position position="856"/>
    </location>
</feature>
<evidence type="ECO:0000256" key="11">
    <source>
        <dbReference type="ARBA" id="ARBA00023242"/>
    </source>
</evidence>
<evidence type="ECO:0000256" key="9">
    <source>
        <dbReference type="ARBA" id="ARBA00023125"/>
    </source>
</evidence>
<dbReference type="Gene3D" id="1.10.472.140">
    <property type="match status" value="1"/>
</dbReference>
<dbReference type="Gene3D" id="6.10.250.530">
    <property type="match status" value="1"/>
</dbReference>
<dbReference type="SMART" id="SM01367">
    <property type="entry name" value="DUF3452"/>
    <property type="match status" value="1"/>
</dbReference>
<evidence type="ECO:0000256" key="13">
    <source>
        <dbReference type="ARBA" id="ARBA00070939"/>
    </source>
</evidence>
<keyword evidence="10" id="KW-0804">Transcription</keyword>